<comment type="similarity">
    <text evidence="3 11">Belongs to the long-chain O-acyltransferase family.</text>
</comment>
<organism evidence="14 15">
    <name type="scientific">Kribbella koreensis</name>
    <dbReference type="NCBI Taxonomy" id="57909"/>
    <lineage>
        <taxon>Bacteria</taxon>
        <taxon>Bacillati</taxon>
        <taxon>Actinomycetota</taxon>
        <taxon>Actinomycetes</taxon>
        <taxon>Propionibacteriales</taxon>
        <taxon>Kribbellaceae</taxon>
        <taxon>Kribbella</taxon>
    </lineage>
</organism>
<evidence type="ECO:0000256" key="7">
    <source>
        <dbReference type="ARBA" id="ARBA00022798"/>
    </source>
</evidence>
<evidence type="ECO:0000256" key="1">
    <source>
        <dbReference type="ARBA" id="ARBA00004771"/>
    </source>
</evidence>
<evidence type="ECO:0000256" key="5">
    <source>
        <dbReference type="ARBA" id="ARBA00022516"/>
    </source>
</evidence>
<dbReference type="InterPro" id="IPR004255">
    <property type="entry name" value="O-acyltransferase_WSD1_N"/>
</dbReference>
<dbReference type="InterPro" id="IPR014292">
    <property type="entry name" value="Acyl_transf_WS/DGAT"/>
</dbReference>
<comment type="pathway">
    <text evidence="2">Lipid metabolism.</text>
</comment>
<dbReference type="Gene3D" id="3.30.559.10">
    <property type="entry name" value="Chloramphenicol acetyltransferase-like domain"/>
    <property type="match status" value="1"/>
</dbReference>
<comment type="pathway">
    <text evidence="1 11">Glycerolipid metabolism; triacylglycerol biosynthesis.</text>
</comment>
<sequence>MDRMTPLDALFLEAEDEEPGVSMAISSIAVFEGPAPTYAEFAELLAGRLPLIPRYRQKARQLPFDLGPPVWYDDEHFELDYHLRHTALPAPGGDAELAALMARLMSARLARDRPLWEYWLVEGLQDGRWALISKVHHCMVDGVSGTDLYSVVLDPSPRPRAAVPDKWSPQAEPSTFGLTAAALGQLVLTPIRQLRLAVTGLRQPRNLAYRSWSIGRGLWALSEALRPATRSSLTGSLSSSRRYAFGRAEVAQVKEIRHRLGGTFNDVVLAAVAGGFRSLLLSRGETPRENSVRTLVPVNIRAPGQESIRDNRVSLMLAKLPVHLEDPVERLAAVRTRLDELKTDHEIDSVALLTELARREPFALIAPGYRLAARLPQRSVVTVVTNVPGPREPLYALGRRLVEIIPYVPIGSTVRTGVSILSYCDSVAFGVTGDFEEADLAVLVRGVEDSLAELAAARPSEPVS</sequence>
<evidence type="ECO:0000256" key="10">
    <source>
        <dbReference type="ARBA" id="ARBA00048109"/>
    </source>
</evidence>
<evidence type="ECO:0000259" key="13">
    <source>
        <dbReference type="Pfam" id="PF06974"/>
    </source>
</evidence>
<evidence type="ECO:0000256" key="9">
    <source>
        <dbReference type="ARBA" id="ARBA00023315"/>
    </source>
</evidence>
<dbReference type="EC" id="2.3.1.20" evidence="4 11"/>
<keyword evidence="8 11" id="KW-0443">Lipid metabolism</keyword>
<dbReference type="Proteomes" id="UP001500542">
    <property type="component" value="Unassembled WGS sequence"/>
</dbReference>
<keyword evidence="9 11" id="KW-0012">Acyltransferase</keyword>
<comment type="catalytic activity">
    <reaction evidence="10 11">
        <text>an acyl-CoA + a 1,2-diacyl-sn-glycerol = a triacyl-sn-glycerol + CoA</text>
        <dbReference type="Rhea" id="RHEA:10868"/>
        <dbReference type="ChEBI" id="CHEBI:17815"/>
        <dbReference type="ChEBI" id="CHEBI:57287"/>
        <dbReference type="ChEBI" id="CHEBI:58342"/>
        <dbReference type="ChEBI" id="CHEBI:64615"/>
        <dbReference type="EC" id="2.3.1.20"/>
    </reaction>
</comment>
<evidence type="ECO:0000259" key="12">
    <source>
        <dbReference type="Pfam" id="PF03007"/>
    </source>
</evidence>
<reference evidence="15" key="1">
    <citation type="journal article" date="2019" name="Int. J. Syst. Evol. Microbiol.">
        <title>The Global Catalogue of Microorganisms (GCM) 10K type strain sequencing project: providing services to taxonomists for standard genome sequencing and annotation.</title>
        <authorList>
            <consortium name="The Broad Institute Genomics Platform"/>
            <consortium name="The Broad Institute Genome Sequencing Center for Infectious Disease"/>
            <person name="Wu L."/>
            <person name="Ma J."/>
        </authorList>
    </citation>
    <scope>NUCLEOTIDE SEQUENCE [LARGE SCALE GENOMIC DNA]</scope>
    <source>
        <strain evidence="15">JCM 10977</strain>
    </source>
</reference>
<feature type="domain" description="O-acyltransferase WSD1-like N-terminal" evidence="12">
    <location>
        <begin position="4"/>
        <end position="268"/>
    </location>
</feature>
<evidence type="ECO:0000256" key="3">
    <source>
        <dbReference type="ARBA" id="ARBA00009587"/>
    </source>
</evidence>
<dbReference type="PANTHER" id="PTHR31650">
    <property type="entry name" value="O-ACYLTRANSFERASE (WSD1-LIKE) FAMILY PROTEIN"/>
    <property type="match status" value="1"/>
</dbReference>
<comment type="caution">
    <text evidence="14">The sequence shown here is derived from an EMBL/GenBank/DDBJ whole genome shotgun (WGS) entry which is preliminary data.</text>
</comment>
<proteinExistence type="inferred from homology"/>
<dbReference type="InterPro" id="IPR009721">
    <property type="entry name" value="O-acyltransferase_WSD1_C"/>
</dbReference>
<keyword evidence="15" id="KW-1185">Reference proteome</keyword>
<keyword evidence="7 11" id="KW-0319">Glycerol metabolism</keyword>
<evidence type="ECO:0000313" key="14">
    <source>
        <dbReference type="EMBL" id="GAA0927880.1"/>
    </source>
</evidence>
<accession>A0ABP3ZY93</accession>
<dbReference type="InterPro" id="IPR023213">
    <property type="entry name" value="CAT-like_dom_sf"/>
</dbReference>
<dbReference type="SUPFAM" id="SSF52777">
    <property type="entry name" value="CoA-dependent acyltransferases"/>
    <property type="match status" value="1"/>
</dbReference>
<dbReference type="InterPro" id="IPR045034">
    <property type="entry name" value="O-acyltransferase_WSD1-like"/>
</dbReference>
<dbReference type="PANTHER" id="PTHR31650:SF1">
    <property type="entry name" value="WAX ESTER SYNTHASE_DIACYLGLYCEROL ACYLTRANSFERASE 4-RELATED"/>
    <property type="match status" value="1"/>
</dbReference>
<protein>
    <recommendedName>
        <fullName evidence="4 11">Diacylglycerol O-acyltransferase</fullName>
        <ecNumber evidence="4 11">2.3.1.20</ecNumber>
    </recommendedName>
</protein>
<evidence type="ECO:0000256" key="2">
    <source>
        <dbReference type="ARBA" id="ARBA00005189"/>
    </source>
</evidence>
<evidence type="ECO:0000256" key="11">
    <source>
        <dbReference type="RuleBase" id="RU361241"/>
    </source>
</evidence>
<gene>
    <name evidence="14" type="primary">tgs1</name>
    <name evidence="14" type="ORF">GCM10009554_09080</name>
</gene>
<dbReference type="EMBL" id="BAAAHK010000003">
    <property type="protein sequence ID" value="GAA0927880.1"/>
    <property type="molecule type" value="Genomic_DNA"/>
</dbReference>
<feature type="domain" description="O-acyltransferase WSD1 C-terminal" evidence="13">
    <location>
        <begin position="311"/>
        <end position="454"/>
    </location>
</feature>
<keyword evidence="6 11" id="KW-0808">Transferase</keyword>
<evidence type="ECO:0000313" key="15">
    <source>
        <dbReference type="Proteomes" id="UP001500542"/>
    </source>
</evidence>
<dbReference type="RefSeq" id="WP_343965068.1">
    <property type="nucleotide sequence ID" value="NZ_BAAAHK010000003.1"/>
</dbReference>
<dbReference type="NCBIfam" id="TIGR02946">
    <property type="entry name" value="acyl_WS_DGAT"/>
    <property type="match status" value="1"/>
</dbReference>
<evidence type="ECO:0000256" key="8">
    <source>
        <dbReference type="ARBA" id="ARBA00023098"/>
    </source>
</evidence>
<evidence type="ECO:0000256" key="6">
    <source>
        <dbReference type="ARBA" id="ARBA00022679"/>
    </source>
</evidence>
<dbReference type="Pfam" id="PF03007">
    <property type="entry name" value="WS_DGAT_cat"/>
    <property type="match status" value="1"/>
</dbReference>
<keyword evidence="5 11" id="KW-0444">Lipid biosynthesis</keyword>
<name>A0ABP3ZY93_9ACTN</name>
<dbReference type="Pfam" id="PF06974">
    <property type="entry name" value="WS_DGAT_C"/>
    <property type="match status" value="1"/>
</dbReference>
<evidence type="ECO:0000256" key="4">
    <source>
        <dbReference type="ARBA" id="ARBA00013244"/>
    </source>
</evidence>